<dbReference type="Proteomes" id="UP001315967">
    <property type="component" value="Chromosome"/>
</dbReference>
<name>A0ABY5P9Y8_9LACT</name>
<gene>
    <name evidence="2" type="ORF">NRE15_06310</name>
</gene>
<evidence type="ECO:0000256" key="1">
    <source>
        <dbReference type="SAM" id="SignalP"/>
    </source>
</evidence>
<sequence length="190" mass="21474">MKSKFLKFLLVLSAGSFFVAQTPVYATRRSAPQITSVTELEEDVDKEEIDLNDLEVNSSAEMTIENDEVILDVINENGALVIPNLELDTETRYALHYSYQKLDGDLNTFGGHTDGLYINNIVSVDGDVTSQYEENDSAYAADDKEEHQVVVEFVTPRDKANANFYIQPNRGDFDFVTLRIFDVYLVEIPE</sequence>
<feature type="signal peptide" evidence="1">
    <location>
        <begin position="1"/>
        <end position="20"/>
    </location>
</feature>
<dbReference type="RefSeq" id="WP_313794743.1">
    <property type="nucleotide sequence ID" value="NZ_CP102453.1"/>
</dbReference>
<keyword evidence="3" id="KW-1185">Reference proteome</keyword>
<feature type="chain" id="PRO_5045779159" evidence="1">
    <location>
        <begin position="21"/>
        <end position="190"/>
    </location>
</feature>
<evidence type="ECO:0000313" key="2">
    <source>
        <dbReference type="EMBL" id="UUX35253.1"/>
    </source>
</evidence>
<evidence type="ECO:0000313" key="3">
    <source>
        <dbReference type="Proteomes" id="UP001315967"/>
    </source>
</evidence>
<proteinExistence type="predicted"/>
<organism evidence="2 3">
    <name type="scientific">Fundicoccus culcitae</name>
    <dbReference type="NCBI Taxonomy" id="2969821"/>
    <lineage>
        <taxon>Bacteria</taxon>
        <taxon>Bacillati</taxon>
        <taxon>Bacillota</taxon>
        <taxon>Bacilli</taxon>
        <taxon>Lactobacillales</taxon>
        <taxon>Aerococcaceae</taxon>
        <taxon>Fundicoccus</taxon>
    </lineage>
</organism>
<reference evidence="2 3" key="1">
    <citation type="submission" date="2022-08" db="EMBL/GenBank/DDBJ databases">
        <title>Aerococcaceae sp. nov isolated from spoiled eye mask.</title>
        <authorList>
            <person name="Zhou G."/>
            <person name="Xie X.-B."/>
            <person name="Shi Q.-S."/>
            <person name="Wang Y.-S."/>
            <person name="Wen X."/>
            <person name="Peng H."/>
            <person name="Yang X.-J."/>
            <person name="Tao H.-B."/>
            <person name="Huang X.-M."/>
        </authorList>
    </citation>
    <scope>NUCLEOTIDE SEQUENCE [LARGE SCALE GENOMIC DNA]</scope>
    <source>
        <strain evidence="3">DM20194951</strain>
    </source>
</reference>
<accession>A0ABY5P9Y8</accession>
<dbReference type="EMBL" id="CP102453">
    <property type="protein sequence ID" value="UUX35253.1"/>
    <property type="molecule type" value="Genomic_DNA"/>
</dbReference>
<protein>
    <submittedName>
        <fullName evidence="2">Uncharacterized protein</fullName>
    </submittedName>
</protein>
<keyword evidence="1" id="KW-0732">Signal</keyword>